<dbReference type="PROSITE" id="PS51352">
    <property type="entry name" value="THIOREDOXIN_2"/>
    <property type="match status" value="1"/>
</dbReference>
<organism evidence="8 9">
    <name type="scientific">Paenibacillus agaridevorans</name>
    <dbReference type="NCBI Taxonomy" id="171404"/>
    <lineage>
        <taxon>Bacteria</taxon>
        <taxon>Bacillati</taxon>
        <taxon>Bacillota</taxon>
        <taxon>Bacilli</taxon>
        <taxon>Bacillales</taxon>
        <taxon>Paenibacillaceae</taxon>
        <taxon>Paenibacillus</taxon>
    </lineage>
</organism>
<evidence type="ECO:0000256" key="5">
    <source>
        <dbReference type="ARBA" id="ARBA00023284"/>
    </source>
</evidence>
<keyword evidence="9" id="KW-1185">Reference proteome</keyword>
<evidence type="ECO:0000256" key="4">
    <source>
        <dbReference type="ARBA" id="ARBA00023157"/>
    </source>
</evidence>
<dbReference type="Pfam" id="PF13462">
    <property type="entry name" value="Thioredoxin_4"/>
    <property type="match status" value="1"/>
</dbReference>
<evidence type="ECO:0000313" key="9">
    <source>
        <dbReference type="Proteomes" id="UP000245202"/>
    </source>
</evidence>
<evidence type="ECO:0000259" key="7">
    <source>
        <dbReference type="PROSITE" id="PS51352"/>
    </source>
</evidence>
<dbReference type="PANTHER" id="PTHR13887">
    <property type="entry name" value="GLUTATHIONE S-TRANSFERASE KAPPA"/>
    <property type="match status" value="1"/>
</dbReference>
<evidence type="ECO:0000256" key="6">
    <source>
        <dbReference type="SAM" id="Phobius"/>
    </source>
</evidence>
<proteinExistence type="inferred from homology"/>
<keyword evidence="6" id="KW-0812">Transmembrane</keyword>
<dbReference type="InterPro" id="IPR012336">
    <property type="entry name" value="Thioredoxin-like_fold"/>
</dbReference>
<dbReference type="Gene3D" id="3.40.30.10">
    <property type="entry name" value="Glutaredoxin"/>
    <property type="match status" value="1"/>
</dbReference>
<keyword evidence="6" id="KW-1133">Transmembrane helix</keyword>
<feature type="transmembrane region" description="Helical" evidence="6">
    <location>
        <begin position="16"/>
        <end position="33"/>
    </location>
</feature>
<dbReference type="RefSeq" id="WP_108995183.1">
    <property type="nucleotide sequence ID" value="NZ_BDQX01000356.1"/>
</dbReference>
<evidence type="ECO:0000313" key="8">
    <source>
        <dbReference type="EMBL" id="GBG10749.1"/>
    </source>
</evidence>
<keyword evidence="6" id="KW-0472">Membrane</keyword>
<sequence length="230" mass="25990">MSAQVRRKKNSGSRNFVLYTAIVVLIIVLLVIINQTQKKSEGQNKELASAPSTQSQPVMGDTNAKVSIVEFGDYMCPSCKYWGETVWPQLQKDYIDTGKATFAYVNVDFHKQPSVNGALASEAVLKSYPDQFWTFHKALYDEQPTAEHDEVWLTEDKAVEVAKATIPDLDETAFRTIMKSDEMKEQYLLDKSLYEKFNVNQTPTIMINETQIANPFDYAAIKAAIEANLE</sequence>
<reference evidence="8 9" key="1">
    <citation type="submission" date="2017-08" db="EMBL/GenBank/DDBJ databases">
        <title>Substantial Increase in Enzyme Production by Combined Drug-Resistance Mutations in Paenibacillus agaridevorans.</title>
        <authorList>
            <person name="Tanaka Y."/>
            <person name="Funane K."/>
            <person name="Hosaka T."/>
            <person name="Shiwa Y."/>
            <person name="Fujita N."/>
            <person name="Miyazaki T."/>
            <person name="Yoshikawa H."/>
            <person name="Murakami K."/>
            <person name="Kasahara K."/>
            <person name="Inaoka T."/>
            <person name="Hiraga Y."/>
            <person name="Ochi K."/>
        </authorList>
    </citation>
    <scope>NUCLEOTIDE SEQUENCE [LARGE SCALE GENOMIC DNA]</scope>
    <source>
        <strain evidence="8 9">T-3040</strain>
    </source>
</reference>
<dbReference type="SUPFAM" id="SSF52833">
    <property type="entry name" value="Thioredoxin-like"/>
    <property type="match status" value="1"/>
</dbReference>
<dbReference type="PANTHER" id="PTHR13887:SF14">
    <property type="entry name" value="DISULFIDE BOND FORMATION PROTEIN D"/>
    <property type="match status" value="1"/>
</dbReference>
<keyword evidence="5" id="KW-0676">Redox-active center</keyword>
<protein>
    <submittedName>
        <fullName evidence="8">Dihydroneopterin aldolase</fullName>
    </submittedName>
</protein>
<dbReference type="InterPro" id="IPR036249">
    <property type="entry name" value="Thioredoxin-like_sf"/>
</dbReference>
<comment type="similarity">
    <text evidence="1">Belongs to the thioredoxin family. DsbA subfamily.</text>
</comment>
<name>A0A2R5EYL4_9BACL</name>
<dbReference type="InterPro" id="IPR013766">
    <property type="entry name" value="Thioredoxin_domain"/>
</dbReference>
<accession>A0A2R5EYL4</accession>
<keyword evidence="3" id="KW-0560">Oxidoreductase</keyword>
<gene>
    <name evidence="8" type="ORF">PAT3040_05511</name>
</gene>
<evidence type="ECO:0000256" key="2">
    <source>
        <dbReference type="ARBA" id="ARBA00022729"/>
    </source>
</evidence>
<comment type="caution">
    <text evidence="8">The sequence shown here is derived from an EMBL/GenBank/DDBJ whole genome shotgun (WGS) entry which is preliminary data.</text>
</comment>
<dbReference type="GO" id="GO:0016491">
    <property type="term" value="F:oxidoreductase activity"/>
    <property type="evidence" value="ECO:0007669"/>
    <property type="project" value="UniProtKB-KW"/>
</dbReference>
<evidence type="ECO:0000256" key="3">
    <source>
        <dbReference type="ARBA" id="ARBA00023002"/>
    </source>
</evidence>
<dbReference type="Proteomes" id="UP000245202">
    <property type="component" value="Unassembled WGS sequence"/>
</dbReference>
<dbReference type="AlphaFoldDB" id="A0A2R5EYL4"/>
<keyword evidence="4" id="KW-1015">Disulfide bond</keyword>
<dbReference type="EMBL" id="BDQX01000356">
    <property type="protein sequence ID" value="GBG10749.1"/>
    <property type="molecule type" value="Genomic_DNA"/>
</dbReference>
<keyword evidence="2" id="KW-0732">Signal</keyword>
<feature type="domain" description="Thioredoxin" evidence="7">
    <location>
        <begin position="39"/>
        <end position="230"/>
    </location>
</feature>
<evidence type="ECO:0000256" key="1">
    <source>
        <dbReference type="ARBA" id="ARBA00005791"/>
    </source>
</evidence>